<feature type="chain" id="PRO_5041242567" description="Receptor-type tyrosine-protein phosphatase N2" evidence="14">
    <location>
        <begin position="29"/>
        <end position="1035"/>
    </location>
</feature>
<dbReference type="GO" id="GO:0009653">
    <property type="term" value="P:anatomical structure morphogenesis"/>
    <property type="evidence" value="ECO:0007669"/>
    <property type="project" value="UniProtKB-ARBA"/>
</dbReference>
<dbReference type="FunFam" id="3.90.190.10:FF:000017">
    <property type="entry name" value="receptor-type tyrosine-protein phosphatase-like N isoform X2"/>
    <property type="match status" value="1"/>
</dbReference>
<evidence type="ECO:0000256" key="1">
    <source>
        <dbReference type="ARBA" id="ARBA00004212"/>
    </source>
</evidence>
<keyword evidence="18" id="KW-1185">Reference proteome</keyword>
<dbReference type="GO" id="GO:0030141">
    <property type="term" value="C:secretory granule"/>
    <property type="evidence" value="ECO:0007669"/>
    <property type="project" value="InterPro"/>
</dbReference>
<sequence>MGRKKWWRGGSCPIFFILILISGSLIYGDGDVGCLFDENVCESLEENCFDDAAFGRCIPSEGVTNDDLYQYDLNPDELELLREELEKLVNDKYDWSHSFTQCVMQNALYSIRYRTEYDEGLCENINEFETNSFAQFIDDKPKIEEEEEKVRPLAMVNFVPTRGHGYGEFANEIYYPPDEENIQLNGEIFDNPYSIIERKPERHPTLNFNNNKNNENDNDDMLIIEPKDLADSKLFDKYTDDELYDLTKQVKEQVQDYEATRQIPVMLRSRRNKPRKDVTRSYGAELTDYLEFLRSSPTIKQDEEIDSTPINSNLFSRKINRSVDKMNTPRIEDMDKLEFLQEGDENRNKFKLNDEETDEKNENEEIVKSRDILSGLLNDNEAMPMAYGINGFHTEGGFIQSQDLPDIYREEQENIELDDLPAFFWSRELSGFKRPERLDVKKPGPFYSTNNYAFKSQTSLPDHNGDNEENEVENVEVELRQPFVKKELIAGKDITHLSMGTETMKSQENVDMDFVYIQFNEEFHKWPEGEAVVEKISELLGMKPGDFSSTRVGRAEVTFKVNKNAQNINAKDVVLKLDGIRMKLRETMNVNIMKAGIGDKVKLPPMLEVVNVKYSMTSTVFGLLVAAGVGVTAAAAIFTLLLARRHAKTRAKLAGLATPDPEASKDYQELCRARMQAKQLAEKPESPRIKCLSRESESNRSSTSSWNGEEAASLSNMEISTGHMVLSYMEDHLNNKDKLDQEWAAICAYEADPSSIKVATDKSNVLRNRPGSALPYDHSRIILNDLSNIINSDYINASTITDHDPRNPAYIATQGPLPQTSADFWQLVWEQGSVVIVMLTRLTEEGRAMCYRYWPEEGSEHYHIYEVHLVSEHIWCDDYLVRSFYLKNLRTGETRTVTQFHFLSWPENGVPQSTKALLEFRRKVNKSYRGRSCPIVVHCSDGAGRTGTYCLIDMVLNRMAKGAKEIDIAAALEHIRDQRPGMVAVKQQFEFVLVAIAEEVHAILKALPVQSVDKSQISQVNSGNAVEQTTDESEN</sequence>
<evidence type="ECO:0000256" key="10">
    <source>
        <dbReference type="ARBA" id="ARBA00023329"/>
    </source>
</evidence>
<dbReference type="InterPro" id="IPR000387">
    <property type="entry name" value="Tyr_Pase_dom"/>
</dbReference>
<evidence type="ECO:0000256" key="11">
    <source>
        <dbReference type="ARBA" id="ARBA00034103"/>
    </source>
</evidence>
<feature type="compositionally biased region" description="Basic and acidic residues" evidence="12">
    <location>
        <begin position="680"/>
        <end position="698"/>
    </location>
</feature>
<keyword evidence="6" id="KW-0770">Synapse</keyword>
<keyword evidence="10" id="KW-0968">Cytoplasmic vesicle</keyword>
<keyword evidence="3 13" id="KW-0812">Transmembrane</keyword>
<dbReference type="SUPFAM" id="SSF52799">
    <property type="entry name" value="(Phosphotyrosine protein) phosphatases II"/>
    <property type="match status" value="1"/>
</dbReference>
<evidence type="ECO:0000256" key="8">
    <source>
        <dbReference type="ARBA" id="ARBA00023170"/>
    </source>
</evidence>
<dbReference type="SMART" id="SM00404">
    <property type="entry name" value="PTPc_motif"/>
    <property type="match status" value="1"/>
</dbReference>
<dbReference type="GO" id="GO:0045202">
    <property type="term" value="C:synapse"/>
    <property type="evidence" value="ECO:0007669"/>
    <property type="project" value="UniProtKB-SubCell"/>
</dbReference>
<dbReference type="EMBL" id="JAQQBS010001423">
    <property type="protein sequence ID" value="KAK0160741.1"/>
    <property type="molecule type" value="Genomic_DNA"/>
</dbReference>
<reference evidence="17" key="1">
    <citation type="journal article" date="2023" name="bioRxiv">
        <title>Scaffold-level genome assemblies of two parasitoid biocontrol wasps reveal the parthenogenesis mechanism and an associated novel virus.</title>
        <authorList>
            <person name="Inwood S."/>
            <person name="Skelly J."/>
            <person name="Guhlin J."/>
            <person name="Harrop T."/>
            <person name="Goldson S."/>
            <person name="Dearden P."/>
        </authorList>
    </citation>
    <scope>NUCLEOTIDE SEQUENCE</scope>
    <source>
        <strain evidence="17">Irish</strain>
        <tissue evidence="17">Whole body</tissue>
    </source>
</reference>
<evidence type="ECO:0000256" key="3">
    <source>
        <dbReference type="ARBA" id="ARBA00022692"/>
    </source>
</evidence>
<evidence type="ECO:0000256" key="2">
    <source>
        <dbReference type="ARBA" id="ARBA00022553"/>
    </source>
</evidence>
<dbReference type="AlphaFoldDB" id="A0AA39F121"/>
<name>A0AA39F121_9HYME</name>
<evidence type="ECO:0008006" key="19">
    <source>
        <dbReference type="Google" id="ProtNLM"/>
    </source>
</evidence>
<evidence type="ECO:0000256" key="12">
    <source>
        <dbReference type="SAM" id="MobiDB-lite"/>
    </source>
</evidence>
<dbReference type="SMART" id="SM00194">
    <property type="entry name" value="PTPc"/>
    <property type="match status" value="1"/>
</dbReference>
<evidence type="ECO:0000256" key="14">
    <source>
        <dbReference type="SAM" id="SignalP"/>
    </source>
</evidence>
<dbReference type="InterPro" id="IPR038112">
    <property type="entry name" value="Receptor_IA-2_ectodomain_sf"/>
</dbReference>
<dbReference type="Pfam" id="PF00102">
    <property type="entry name" value="Y_phosphatase"/>
    <property type="match status" value="1"/>
</dbReference>
<dbReference type="PRINTS" id="PR00700">
    <property type="entry name" value="PRTYPHPHTASE"/>
</dbReference>
<comment type="subcellular location">
    <subcellularLocation>
        <location evidence="1">Cytoplasmic vesicle</location>
        <location evidence="1">Secretory vesicle membrane</location>
        <topology evidence="1">Single-pass type I membrane protein</topology>
    </subcellularLocation>
    <subcellularLocation>
        <location evidence="11">Synapse</location>
    </subcellularLocation>
</comment>
<comment type="caution">
    <text evidence="17">The sequence shown here is derived from an EMBL/GenBank/DDBJ whole genome shotgun (WGS) entry which is preliminary data.</text>
</comment>
<evidence type="ECO:0000259" key="15">
    <source>
        <dbReference type="PROSITE" id="PS50055"/>
    </source>
</evidence>
<evidence type="ECO:0000256" key="13">
    <source>
        <dbReference type="SAM" id="Phobius"/>
    </source>
</evidence>
<dbReference type="InterPro" id="IPR033522">
    <property type="entry name" value="IA-2/IA-2_beta"/>
</dbReference>
<dbReference type="PROSITE" id="PS00383">
    <property type="entry name" value="TYR_PHOSPHATASE_1"/>
    <property type="match status" value="1"/>
</dbReference>
<evidence type="ECO:0000256" key="6">
    <source>
        <dbReference type="ARBA" id="ARBA00023018"/>
    </source>
</evidence>
<feature type="domain" description="Tyrosine-protein phosphatase" evidence="15">
    <location>
        <begin position="739"/>
        <end position="999"/>
    </location>
</feature>
<feature type="transmembrane region" description="Helical" evidence="13">
    <location>
        <begin position="620"/>
        <end position="643"/>
    </location>
</feature>
<dbReference type="InterPro" id="IPR016130">
    <property type="entry name" value="Tyr_Pase_AS"/>
</dbReference>
<protein>
    <recommendedName>
        <fullName evidence="19">Receptor-type tyrosine-protein phosphatase N2</fullName>
    </recommendedName>
</protein>
<evidence type="ECO:0000256" key="5">
    <source>
        <dbReference type="ARBA" id="ARBA00022989"/>
    </source>
</evidence>
<accession>A0AA39F121</accession>
<feature type="domain" description="Tyrosine specific protein phosphatases" evidence="16">
    <location>
        <begin position="918"/>
        <end position="990"/>
    </location>
</feature>
<proteinExistence type="predicted"/>
<gene>
    <name evidence="17" type="ORF">PV328_008115</name>
</gene>
<keyword evidence="8" id="KW-0675">Receptor</keyword>
<feature type="region of interest" description="Disordered" evidence="12">
    <location>
        <begin position="678"/>
        <end position="712"/>
    </location>
</feature>
<keyword evidence="4 14" id="KW-0732">Signal</keyword>
<dbReference type="Gene3D" id="3.90.190.10">
    <property type="entry name" value="Protein tyrosine phosphatase superfamily"/>
    <property type="match status" value="1"/>
</dbReference>
<reference evidence="17" key="2">
    <citation type="submission" date="2023-03" db="EMBL/GenBank/DDBJ databases">
        <authorList>
            <person name="Inwood S.N."/>
            <person name="Skelly J.G."/>
            <person name="Guhlin J."/>
            <person name="Harrop T.W.R."/>
            <person name="Goldson S.G."/>
            <person name="Dearden P.K."/>
        </authorList>
    </citation>
    <scope>NUCLEOTIDE SEQUENCE</scope>
    <source>
        <strain evidence="17">Irish</strain>
        <tissue evidence="17">Whole body</tissue>
    </source>
</reference>
<dbReference type="InterPro" id="IPR003595">
    <property type="entry name" value="Tyr_Pase_cat"/>
</dbReference>
<dbReference type="InterPro" id="IPR021613">
    <property type="entry name" value="Receptor_IA-2_dom"/>
</dbReference>
<dbReference type="GO" id="GO:0004725">
    <property type="term" value="F:protein tyrosine phosphatase activity"/>
    <property type="evidence" value="ECO:0007669"/>
    <property type="project" value="InterPro"/>
</dbReference>
<organism evidence="17 18">
    <name type="scientific">Microctonus aethiopoides</name>
    <dbReference type="NCBI Taxonomy" id="144406"/>
    <lineage>
        <taxon>Eukaryota</taxon>
        <taxon>Metazoa</taxon>
        <taxon>Ecdysozoa</taxon>
        <taxon>Arthropoda</taxon>
        <taxon>Hexapoda</taxon>
        <taxon>Insecta</taxon>
        <taxon>Pterygota</taxon>
        <taxon>Neoptera</taxon>
        <taxon>Endopterygota</taxon>
        <taxon>Hymenoptera</taxon>
        <taxon>Apocrita</taxon>
        <taxon>Ichneumonoidea</taxon>
        <taxon>Braconidae</taxon>
        <taxon>Euphorinae</taxon>
        <taxon>Microctonus</taxon>
    </lineage>
</organism>
<dbReference type="PROSITE" id="PS50056">
    <property type="entry name" value="TYR_PHOSPHATASE_2"/>
    <property type="match status" value="1"/>
</dbReference>
<keyword evidence="9" id="KW-0325">Glycoprotein</keyword>
<keyword evidence="5 13" id="KW-1133">Transmembrane helix</keyword>
<feature type="signal peptide" evidence="14">
    <location>
        <begin position="1"/>
        <end position="28"/>
    </location>
</feature>
<dbReference type="GO" id="GO:0030658">
    <property type="term" value="C:transport vesicle membrane"/>
    <property type="evidence" value="ECO:0007669"/>
    <property type="project" value="UniProtKB-SubCell"/>
</dbReference>
<evidence type="ECO:0000256" key="9">
    <source>
        <dbReference type="ARBA" id="ARBA00023180"/>
    </source>
</evidence>
<evidence type="ECO:0000313" key="18">
    <source>
        <dbReference type="Proteomes" id="UP001168990"/>
    </source>
</evidence>
<dbReference type="Pfam" id="PF11548">
    <property type="entry name" value="Receptor_IA-2"/>
    <property type="match status" value="1"/>
</dbReference>
<dbReference type="GO" id="GO:0051046">
    <property type="term" value="P:regulation of secretion"/>
    <property type="evidence" value="ECO:0007669"/>
    <property type="project" value="TreeGrafter"/>
</dbReference>
<dbReference type="GO" id="GO:0048666">
    <property type="term" value="P:neuron development"/>
    <property type="evidence" value="ECO:0007669"/>
    <property type="project" value="UniProtKB-ARBA"/>
</dbReference>
<dbReference type="PANTHER" id="PTHR46106">
    <property type="entry name" value="IA-2 PROTEIN TYROSINE PHOSPHATASE, ISOFORM C"/>
    <property type="match status" value="1"/>
</dbReference>
<evidence type="ECO:0000256" key="7">
    <source>
        <dbReference type="ARBA" id="ARBA00023136"/>
    </source>
</evidence>
<dbReference type="Proteomes" id="UP001168990">
    <property type="component" value="Unassembled WGS sequence"/>
</dbReference>
<evidence type="ECO:0000313" key="17">
    <source>
        <dbReference type="EMBL" id="KAK0160741.1"/>
    </source>
</evidence>
<keyword evidence="7 13" id="KW-0472">Membrane</keyword>
<dbReference type="PROSITE" id="PS50055">
    <property type="entry name" value="TYR_PHOSPHATASE_PTP"/>
    <property type="match status" value="1"/>
</dbReference>
<dbReference type="PANTHER" id="PTHR46106:SF4">
    <property type="entry name" value="IA-2 PROTEIN TYROSINE PHOSPHATASE, ISOFORM C"/>
    <property type="match status" value="1"/>
</dbReference>
<keyword evidence="2" id="KW-0597">Phosphoprotein</keyword>
<dbReference type="Gene3D" id="3.30.70.2470">
    <property type="entry name" value="Protein-tyrosine phosphatase receptor IA-2 ectodomain"/>
    <property type="match status" value="1"/>
</dbReference>
<evidence type="ECO:0000256" key="4">
    <source>
        <dbReference type="ARBA" id="ARBA00022729"/>
    </source>
</evidence>
<dbReference type="InterPro" id="IPR000242">
    <property type="entry name" value="PTP_cat"/>
</dbReference>
<evidence type="ECO:0000259" key="16">
    <source>
        <dbReference type="PROSITE" id="PS50056"/>
    </source>
</evidence>
<dbReference type="InterPro" id="IPR029021">
    <property type="entry name" value="Prot-tyrosine_phosphatase-like"/>
</dbReference>